<evidence type="ECO:0000313" key="3">
    <source>
        <dbReference type="EnsemblPlants" id="AES95776"/>
    </source>
</evidence>
<reference evidence="2 4" key="2">
    <citation type="journal article" date="2014" name="BMC Genomics">
        <title>An improved genome release (version Mt4.0) for the model legume Medicago truncatula.</title>
        <authorList>
            <person name="Tang H."/>
            <person name="Krishnakumar V."/>
            <person name="Bidwell S."/>
            <person name="Rosen B."/>
            <person name="Chan A."/>
            <person name="Zhou S."/>
            <person name="Gentzbittel L."/>
            <person name="Childs K.L."/>
            <person name="Yandell M."/>
            <person name="Gundlach H."/>
            <person name="Mayer K.F."/>
            <person name="Schwartz D.C."/>
            <person name="Town C.D."/>
        </authorList>
    </citation>
    <scope>GENOME REANNOTATION</scope>
    <source>
        <strain evidence="3 4">cv. Jemalong A17</strain>
    </source>
</reference>
<gene>
    <name evidence="2" type="ordered locus">MTR_5g029400</name>
</gene>
<dbReference type="EMBL" id="CM001221">
    <property type="protein sequence ID" value="AES95776.1"/>
    <property type="molecule type" value="Genomic_DNA"/>
</dbReference>
<proteinExistence type="predicted"/>
<dbReference type="Proteomes" id="UP000002051">
    <property type="component" value="Chromosome 5"/>
</dbReference>
<reference evidence="3" key="3">
    <citation type="submission" date="2015-04" db="UniProtKB">
        <authorList>
            <consortium name="EnsemblPlants"/>
        </authorList>
    </citation>
    <scope>IDENTIFICATION</scope>
    <source>
        <strain evidence="3">cv. Jemalong A17</strain>
    </source>
</reference>
<dbReference type="AlphaFoldDB" id="G7KCD1"/>
<accession>G7KCD1</accession>
<evidence type="ECO:0000313" key="2">
    <source>
        <dbReference type="EMBL" id="AES95776.1"/>
    </source>
</evidence>
<evidence type="ECO:0000256" key="1">
    <source>
        <dbReference type="SAM" id="MobiDB-lite"/>
    </source>
</evidence>
<feature type="region of interest" description="Disordered" evidence="1">
    <location>
        <begin position="99"/>
        <end position="120"/>
    </location>
</feature>
<reference evidence="2 4" key="1">
    <citation type="journal article" date="2011" name="Nature">
        <title>The Medicago genome provides insight into the evolution of rhizobial symbioses.</title>
        <authorList>
            <person name="Young N.D."/>
            <person name="Debelle F."/>
            <person name="Oldroyd G.E."/>
            <person name="Geurts R."/>
            <person name="Cannon S.B."/>
            <person name="Udvardi M.K."/>
            <person name="Benedito V.A."/>
            <person name="Mayer K.F."/>
            <person name="Gouzy J."/>
            <person name="Schoof H."/>
            <person name="Van de Peer Y."/>
            <person name="Proost S."/>
            <person name="Cook D.R."/>
            <person name="Meyers B.C."/>
            <person name="Spannagl M."/>
            <person name="Cheung F."/>
            <person name="De Mita S."/>
            <person name="Krishnakumar V."/>
            <person name="Gundlach H."/>
            <person name="Zhou S."/>
            <person name="Mudge J."/>
            <person name="Bharti A.K."/>
            <person name="Murray J.D."/>
            <person name="Naoumkina M.A."/>
            <person name="Rosen B."/>
            <person name="Silverstein K.A."/>
            <person name="Tang H."/>
            <person name="Rombauts S."/>
            <person name="Zhao P.X."/>
            <person name="Zhou P."/>
            <person name="Barbe V."/>
            <person name="Bardou P."/>
            <person name="Bechner M."/>
            <person name="Bellec A."/>
            <person name="Berger A."/>
            <person name="Berges H."/>
            <person name="Bidwell S."/>
            <person name="Bisseling T."/>
            <person name="Choisne N."/>
            <person name="Couloux A."/>
            <person name="Denny R."/>
            <person name="Deshpande S."/>
            <person name="Dai X."/>
            <person name="Doyle J.J."/>
            <person name="Dudez A.M."/>
            <person name="Farmer A.D."/>
            <person name="Fouteau S."/>
            <person name="Franken C."/>
            <person name="Gibelin C."/>
            <person name="Gish J."/>
            <person name="Goldstein S."/>
            <person name="Gonzalez A.J."/>
            <person name="Green P.J."/>
            <person name="Hallab A."/>
            <person name="Hartog M."/>
            <person name="Hua A."/>
            <person name="Humphray S.J."/>
            <person name="Jeong D.H."/>
            <person name="Jing Y."/>
            <person name="Jocker A."/>
            <person name="Kenton S.M."/>
            <person name="Kim D.J."/>
            <person name="Klee K."/>
            <person name="Lai H."/>
            <person name="Lang C."/>
            <person name="Lin S."/>
            <person name="Macmil S.L."/>
            <person name="Magdelenat G."/>
            <person name="Matthews L."/>
            <person name="McCorrison J."/>
            <person name="Monaghan E.L."/>
            <person name="Mun J.H."/>
            <person name="Najar F.Z."/>
            <person name="Nicholson C."/>
            <person name="Noirot C."/>
            <person name="O'Bleness M."/>
            <person name="Paule C.R."/>
            <person name="Poulain J."/>
            <person name="Prion F."/>
            <person name="Qin B."/>
            <person name="Qu C."/>
            <person name="Retzel E.F."/>
            <person name="Riddle C."/>
            <person name="Sallet E."/>
            <person name="Samain S."/>
            <person name="Samson N."/>
            <person name="Sanders I."/>
            <person name="Saurat O."/>
            <person name="Scarpelli C."/>
            <person name="Schiex T."/>
            <person name="Segurens B."/>
            <person name="Severin A.J."/>
            <person name="Sherrier D.J."/>
            <person name="Shi R."/>
            <person name="Sims S."/>
            <person name="Singer S.R."/>
            <person name="Sinharoy S."/>
            <person name="Sterck L."/>
            <person name="Viollet A."/>
            <person name="Wang B.B."/>
            <person name="Wang K."/>
            <person name="Wang M."/>
            <person name="Wang X."/>
            <person name="Warfsmann J."/>
            <person name="Weissenbach J."/>
            <person name="White D.D."/>
            <person name="White J.D."/>
            <person name="Wiley G.B."/>
            <person name="Wincker P."/>
            <person name="Xing Y."/>
            <person name="Yang L."/>
            <person name="Yao Z."/>
            <person name="Ying F."/>
            <person name="Zhai J."/>
            <person name="Zhou L."/>
            <person name="Zuber A."/>
            <person name="Denarie J."/>
            <person name="Dixon R.A."/>
            <person name="May G.D."/>
            <person name="Schwartz D.C."/>
            <person name="Rogers J."/>
            <person name="Quetier F."/>
            <person name="Town C.D."/>
            <person name="Roe B.A."/>
        </authorList>
    </citation>
    <scope>NUCLEOTIDE SEQUENCE [LARGE SCALE GENOMIC DNA]</scope>
    <source>
        <strain evidence="2">A17</strain>
        <strain evidence="3 4">cv. Jemalong A17</strain>
    </source>
</reference>
<name>G7KCD1_MEDTR</name>
<dbReference type="HOGENOM" id="CLU_2053132_0_0_1"/>
<protein>
    <submittedName>
        <fullName evidence="2 3">Uncharacterized protein</fullName>
    </submittedName>
</protein>
<dbReference type="PaxDb" id="3880-AES95776"/>
<dbReference type="EnsemblPlants" id="AES95776">
    <property type="protein sequence ID" value="AES95776"/>
    <property type="gene ID" value="MTR_5g029400"/>
</dbReference>
<evidence type="ECO:0000313" key="4">
    <source>
        <dbReference type="Proteomes" id="UP000002051"/>
    </source>
</evidence>
<sequence length="120" mass="13146">MLRSTTTNLKMTRKIESKLKEATTRLEKQLAEQQKGRETITHEGYTWEPKSLAKSIGNLFPAKFSPKFAGNSAGKSRDSSIGETAHSYEAAFMRANASSTAELEAGEGLSDGNHTDHLQT</sequence>
<organism evidence="2 4">
    <name type="scientific">Medicago truncatula</name>
    <name type="common">Barrel medic</name>
    <name type="synonym">Medicago tribuloides</name>
    <dbReference type="NCBI Taxonomy" id="3880"/>
    <lineage>
        <taxon>Eukaryota</taxon>
        <taxon>Viridiplantae</taxon>
        <taxon>Streptophyta</taxon>
        <taxon>Embryophyta</taxon>
        <taxon>Tracheophyta</taxon>
        <taxon>Spermatophyta</taxon>
        <taxon>Magnoliopsida</taxon>
        <taxon>eudicotyledons</taxon>
        <taxon>Gunneridae</taxon>
        <taxon>Pentapetalae</taxon>
        <taxon>rosids</taxon>
        <taxon>fabids</taxon>
        <taxon>Fabales</taxon>
        <taxon>Fabaceae</taxon>
        <taxon>Papilionoideae</taxon>
        <taxon>50 kb inversion clade</taxon>
        <taxon>NPAAA clade</taxon>
        <taxon>Hologalegina</taxon>
        <taxon>IRL clade</taxon>
        <taxon>Trifolieae</taxon>
        <taxon>Medicago</taxon>
    </lineage>
</organism>
<keyword evidence="4" id="KW-1185">Reference proteome</keyword>